<organism evidence="2">
    <name type="scientific">uncultured Alphaproteobacteria bacterium</name>
    <dbReference type="NCBI Taxonomy" id="91750"/>
    <lineage>
        <taxon>Bacteria</taxon>
        <taxon>Pseudomonadati</taxon>
        <taxon>Pseudomonadota</taxon>
        <taxon>Alphaproteobacteria</taxon>
        <taxon>environmental samples</taxon>
    </lineage>
</organism>
<sequence length="167" mass="18593">MSTNRTYPFCRLLVKRVSSQYRGATRSTATNPWVSTGSDGSRHDVPSLKNLRFNLLLRAGQGLVMFPSPKHLGASAWPARLDSRSADKSQLARRISELKRLKRPMKGPLAGANCAPLERNGACRSCSDTGKARSPAQWQSGRDCCAPPTPERRPWTKSVNRDWMGRR</sequence>
<accession>A0A212JU77</accession>
<dbReference type="AlphaFoldDB" id="A0A212JU77"/>
<feature type="compositionally biased region" description="Basic and acidic residues" evidence="1">
    <location>
        <begin position="150"/>
        <end position="167"/>
    </location>
</feature>
<evidence type="ECO:0000256" key="1">
    <source>
        <dbReference type="SAM" id="MobiDB-lite"/>
    </source>
</evidence>
<evidence type="ECO:0000313" key="2">
    <source>
        <dbReference type="EMBL" id="SBW02908.1"/>
    </source>
</evidence>
<reference evidence="2" key="1">
    <citation type="submission" date="2016-04" db="EMBL/GenBank/DDBJ databases">
        <authorList>
            <person name="Evans L.H."/>
            <person name="Alamgir A."/>
            <person name="Owens N."/>
            <person name="Weber N.D."/>
            <person name="Virtaneva K."/>
            <person name="Barbian K."/>
            <person name="Babar A."/>
            <person name="Rosenke K."/>
        </authorList>
    </citation>
    <scope>NUCLEOTIDE SEQUENCE</scope>
    <source>
        <strain evidence="2">86</strain>
    </source>
</reference>
<gene>
    <name evidence="2" type="ORF">KL86APRO_11657</name>
</gene>
<feature type="region of interest" description="Disordered" evidence="1">
    <location>
        <begin position="125"/>
        <end position="167"/>
    </location>
</feature>
<protein>
    <submittedName>
        <fullName evidence="2">Uncharacterized protein</fullName>
    </submittedName>
</protein>
<dbReference type="EMBL" id="FLUO01000001">
    <property type="protein sequence ID" value="SBW02908.1"/>
    <property type="molecule type" value="Genomic_DNA"/>
</dbReference>
<name>A0A212JU77_9PROT</name>
<proteinExistence type="predicted"/>